<protein>
    <submittedName>
        <fullName evidence="1">Uncharacterized protein</fullName>
    </submittedName>
</protein>
<dbReference type="AlphaFoldDB" id="A0A2H3AZW8"/>
<dbReference type="STRING" id="1076256.A0A2H3AZW8"/>
<accession>A0A2H3AZW8</accession>
<dbReference type="Proteomes" id="UP000218334">
    <property type="component" value="Unassembled WGS sequence"/>
</dbReference>
<sequence>PPSMITYLKQYWIDNNKIKSYWSAIYRLDRTILEECDTNMLLEAWHHLLKGNFAEGKRNQRLDHLIHLLVVVSMHHFIHRHTRQAAGFEGPNLEAAARMEVQRRA</sequence>
<gene>
    <name evidence="1" type="ORF">ARMSODRAFT_852105</name>
</gene>
<evidence type="ECO:0000313" key="1">
    <source>
        <dbReference type="EMBL" id="PBK60362.1"/>
    </source>
</evidence>
<keyword evidence="2" id="KW-1185">Reference proteome</keyword>
<feature type="non-terminal residue" evidence="1">
    <location>
        <position position="105"/>
    </location>
</feature>
<name>A0A2H3AZW8_9AGAR</name>
<reference evidence="2" key="1">
    <citation type="journal article" date="2017" name="Nat. Ecol. Evol.">
        <title>Genome expansion and lineage-specific genetic innovations in the forest pathogenic fungi Armillaria.</title>
        <authorList>
            <person name="Sipos G."/>
            <person name="Prasanna A.N."/>
            <person name="Walter M.C."/>
            <person name="O'Connor E."/>
            <person name="Balint B."/>
            <person name="Krizsan K."/>
            <person name="Kiss B."/>
            <person name="Hess J."/>
            <person name="Varga T."/>
            <person name="Slot J."/>
            <person name="Riley R."/>
            <person name="Boka B."/>
            <person name="Rigling D."/>
            <person name="Barry K."/>
            <person name="Lee J."/>
            <person name="Mihaltcheva S."/>
            <person name="LaButti K."/>
            <person name="Lipzen A."/>
            <person name="Waldron R."/>
            <person name="Moloney N.M."/>
            <person name="Sperisen C."/>
            <person name="Kredics L."/>
            <person name="Vagvoelgyi C."/>
            <person name="Patrignani A."/>
            <person name="Fitzpatrick D."/>
            <person name="Nagy I."/>
            <person name="Doyle S."/>
            <person name="Anderson J.B."/>
            <person name="Grigoriev I.V."/>
            <person name="Gueldener U."/>
            <person name="Muensterkoetter M."/>
            <person name="Nagy L.G."/>
        </authorList>
    </citation>
    <scope>NUCLEOTIDE SEQUENCE [LARGE SCALE GENOMIC DNA]</scope>
    <source>
        <strain evidence="2">28-4</strain>
    </source>
</reference>
<proteinExistence type="predicted"/>
<evidence type="ECO:0000313" key="2">
    <source>
        <dbReference type="Proteomes" id="UP000218334"/>
    </source>
</evidence>
<dbReference type="EMBL" id="KZ293488">
    <property type="protein sequence ID" value="PBK60362.1"/>
    <property type="molecule type" value="Genomic_DNA"/>
</dbReference>
<organism evidence="1 2">
    <name type="scientific">Armillaria solidipes</name>
    <dbReference type="NCBI Taxonomy" id="1076256"/>
    <lineage>
        <taxon>Eukaryota</taxon>
        <taxon>Fungi</taxon>
        <taxon>Dikarya</taxon>
        <taxon>Basidiomycota</taxon>
        <taxon>Agaricomycotina</taxon>
        <taxon>Agaricomycetes</taxon>
        <taxon>Agaricomycetidae</taxon>
        <taxon>Agaricales</taxon>
        <taxon>Marasmiineae</taxon>
        <taxon>Physalacriaceae</taxon>
        <taxon>Armillaria</taxon>
    </lineage>
</organism>
<feature type="non-terminal residue" evidence="1">
    <location>
        <position position="1"/>
    </location>
</feature>